<sequence>MVRLLAGRPSPATTFLGGGRPQRRDRGHPSYASQRICRYFTADLQHEGRREGAAPVAQHLGTVAAPSVLLALCHRPRAQGRARRRRRRGRGLRHRLRVRHWHVPGLRQGGYRGPPGILQGDQSPPPRAH</sequence>
<keyword evidence="3" id="KW-1185">Reference proteome</keyword>
<feature type="region of interest" description="Disordered" evidence="1">
    <location>
        <begin position="1"/>
        <end position="31"/>
    </location>
</feature>
<evidence type="ECO:0000313" key="3">
    <source>
        <dbReference type="Proteomes" id="UP000095767"/>
    </source>
</evidence>
<reference evidence="2 3" key="1">
    <citation type="submission" date="2016-09" db="EMBL/GenBank/DDBJ databases">
        <title>The draft genome of Dichanthelium oligosanthes: A C3 panicoid grass species.</title>
        <authorList>
            <person name="Studer A.J."/>
            <person name="Schnable J.C."/>
            <person name="Brutnell T.P."/>
        </authorList>
    </citation>
    <scope>NUCLEOTIDE SEQUENCE [LARGE SCALE GENOMIC DNA]</scope>
    <source>
        <strain evidence="3">cv. Kellogg 1175</strain>
        <tissue evidence="2">Leaf</tissue>
    </source>
</reference>
<accession>A0A1E5VRU6</accession>
<protein>
    <submittedName>
        <fullName evidence="2">Uncharacterized protein</fullName>
    </submittedName>
</protein>
<evidence type="ECO:0000256" key="1">
    <source>
        <dbReference type="SAM" id="MobiDB-lite"/>
    </source>
</evidence>
<dbReference type="EMBL" id="LWDX02031514">
    <property type="protein sequence ID" value="OEL27848.1"/>
    <property type="molecule type" value="Genomic_DNA"/>
</dbReference>
<gene>
    <name evidence="2" type="ORF">BAE44_0011133</name>
</gene>
<dbReference type="AlphaFoldDB" id="A0A1E5VRU6"/>
<organism evidence="2 3">
    <name type="scientific">Dichanthelium oligosanthes</name>
    <dbReference type="NCBI Taxonomy" id="888268"/>
    <lineage>
        <taxon>Eukaryota</taxon>
        <taxon>Viridiplantae</taxon>
        <taxon>Streptophyta</taxon>
        <taxon>Embryophyta</taxon>
        <taxon>Tracheophyta</taxon>
        <taxon>Spermatophyta</taxon>
        <taxon>Magnoliopsida</taxon>
        <taxon>Liliopsida</taxon>
        <taxon>Poales</taxon>
        <taxon>Poaceae</taxon>
        <taxon>PACMAD clade</taxon>
        <taxon>Panicoideae</taxon>
        <taxon>Panicodae</taxon>
        <taxon>Paniceae</taxon>
        <taxon>Dichantheliinae</taxon>
        <taxon>Dichanthelium</taxon>
    </lineage>
</organism>
<comment type="caution">
    <text evidence="2">The sequence shown here is derived from an EMBL/GenBank/DDBJ whole genome shotgun (WGS) entry which is preliminary data.</text>
</comment>
<proteinExistence type="predicted"/>
<evidence type="ECO:0000313" key="2">
    <source>
        <dbReference type="EMBL" id="OEL27848.1"/>
    </source>
</evidence>
<feature type="region of interest" description="Disordered" evidence="1">
    <location>
        <begin position="103"/>
        <end position="129"/>
    </location>
</feature>
<dbReference type="Proteomes" id="UP000095767">
    <property type="component" value="Unassembled WGS sequence"/>
</dbReference>
<name>A0A1E5VRU6_9POAL</name>